<evidence type="ECO:0000313" key="1">
    <source>
        <dbReference type="EMBL" id="KYR01396.1"/>
    </source>
</evidence>
<dbReference type="AlphaFoldDB" id="A0A152A580"/>
<keyword evidence="2" id="KW-1185">Reference proteome</keyword>
<accession>A0A152A580</accession>
<dbReference type="EMBL" id="LODT01000009">
    <property type="protein sequence ID" value="KYR01396.1"/>
    <property type="molecule type" value="Genomic_DNA"/>
</dbReference>
<reference evidence="1 2" key="1">
    <citation type="submission" date="2015-12" db="EMBL/GenBank/DDBJ databases">
        <title>Dictyostelia acquired genes for synthesis and detection of signals that induce cell-type specialization by lateral gene transfer from prokaryotes.</title>
        <authorList>
            <person name="Gloeckner G."/>
            <person name="Schaap P."/>
        </authorList>
    </citation>
    <scope>NUCLEOTIDE SEQUENCE [LARGE SCALE GENOMIC DNA]</scope>
    <source>
        <strain evidence="1 2">TK</strain>
    </source>
</reference>
<gene>
    <name evidence="1" type="ORF">DLAC_01985</name>
</gene>
<dbReference type="Gene3D" id="3.30.70.240">
    <property type="match status" value="1"/>
</dbReference>
<dbReference type="InParanoid" id="A0A152A580"/>
<evidence type="ECO:0000313" key="2">
    <source>
        <dbReference type="Proteomes" id="UP000076078"/>
    </source>
</evidence>
<proteinExistence type="predicted"/>
<dbReference type="Proteomes" id="UP000076078">
    <property type="component" value="Unassembled WGS sequence"/>
</dbReference>
<name>A0A152A580_TIELA</name>
<dbReference type="OrthoDB" id="2307943at2759"/>
<comment type="caution">
    <text evidence="1">The sequence shown here is derived from an EMBL/GenBank/DDBJ whole genome shotgun (WGS) entry which is preliminary data.</text>
</comment>
<protein>
    <submittedName>
        <fullName evidence="1">Uncharacterized protein</fullName>
    </submittedName>
</protein>
<sequence>MEGVVQEIQALVVQQPQQPAYLLGLEQIIRQDPTTRNIYGLVYDIHTPDDGNRNYNPAVLLPVDHPDKHIQSRDTFYKRLRSVLYARGFNDSEYSMMTKECTEAEVIQDAYALHTNDTLTWMPYCIRKMHVVKLVLDRSIYPLEYVNNNNVGENVQ</sequence>
<organism evidence="1 2">
    <name type="scientific">Tieghemostelium lacteum</name>
    <name type="common">Slime mold</name>
    <name type="synonym">Dictyostelium lacteum</name>
    <dbReference type="NCBI Taxonomy" id="361077"/>
    <lineage>
        <taxon>Eukaryota</taxon>
        <taxon>Amoebozoa</taxon>
        <taxon>Evosea</taxon>
        <taxon>Eumycetozoa</taxon>
        <taxon>Dictyostelia</taxon>
        <taxon>Dictyosteliales</taxon>
        <taxon>Raperosteliaceae</taxon>
        <taxon>Tieghemostelium</taxon>
    </lineage>
</organism>